<dbReference type="GO" id="GO:0005886">
    <property type="term" value="C:plasma membrane"/>
    <property type="evidence" value="ECO:0007669"/>
    <property type="project" value="UniProtKB-SubCell"/>
</dbReference>
<feature type="transmembrane region" description="Helical" evidence="7">
    <location>
        <begin position="137"/>
        <end position="155"/>
    </location>
</feature>
<dbReference type="AlphaFoldDB" id="A0A932GMD6"/>
<organism evidence="9 10">
    <name type="scientific">Tectimicrobiota bacterium</name>
    <dbReference type="NCBI Taxonomy" id="2528274"/>
    <lineage>
        <taxon>Bacteria</taxon>
        <taxon>Pseudomonadati</taxon>
        <taxon>Nitrospinota/Tectimicrobiota group</taxon>
        <taxon>Candidatus Tectimicrobiota</taxon>
    </lineage>
</organism>
<feature type="transmembrane region" description="Helical" evidence="7">
    <location>
        <begin position="183"/>
        <end position="204"/>
    </location>
</feature>
<accession>A0A932GMD6</accession>
<comment type="similarity">
    <text evidence="7">Belongs to the binding-protein-dependent transport system permease family.</text>
</comment>
<evidence type="ECO:0000256" key="3">
    <source>
        <dbReference type="ARBA" id="ARBA00022475"/>
    </source>
</evidence>
<reference evidence="9" key="1">
    <citation type="submission" date="2020-07" db="EMBL/GenBank/DDBJ databases">
        <title>Huge and variable diversity of episymbiotic CPR bacteria and DPANN archaea in groundwater ecosystems.</title>
        <authorList>
            <person name="He C.Y."/>
            <person name="Keren R."/>
            <person name="Whittaker M."/>
            <person name="Farag I.F."/>
            <person name="Doudna J."/>
            <person name="Cate J.H.D."/>
            <person name="Banfield J.F."/>
        </authorList>
    </citation>
    <scope>NUCLEOTIDE SEQUENCE</scope>
    <source>
        <strain evidence="9">NC_groundwater_717_Ag_S-0.2um_59_8</strain>
    </source>
</reference>
<comment type="caution">
    <text evidence="9">The sequence shown here is derived from an EMBL/GenBank/DDBJ whole genome shotgun (WGS) entry which is preliminary data.</text>
</comment>
<sequence>MAVADQARTQASVSRKPALAWEGVTYRLVSVLLMIAVWQAISLLVSPKYVPGPMSTVMAVAKHAASGALWGHFLATIVRMVSSFALAMIVGVAAGILMGLFRRGEQMLDLWVMVGLTIPGLCYVIVSFLWLGLNDRAAILAISWTTFPSIAINIWQGVKAIDQRLVDMARVFRASRWRRTVRVVLPQVLPYLMAATRFGLGVVWKVTVLVELLGRSDGIGYMLNYSFQMFNMADVFAWTLSFTVFMVIIELGILKPLERKLFRWRPEISG</sequence>
<name>A0A932GMD6_UNCTE</name>
<dbReference type="GO" id="GO:0055085">
    <property type="term" value="P:transmembrane transport"/>
    <property type="evidence" value="ECO:0007669"/>
    <property type="project" value="InterPro"/>
</dbReference>
<protein>
    <submittedName>
        <fullName evidence="9">ABC transporter permease</fullName>
    </submittedName>
</protein>
<dbReference type="Gene3D" id="1.10.3720.10">
    <property type="entry name" value="MetI-like"/>
    <property type="match status" value="1"/>
</dbReference>
<dbReference type="InterPro" id="IPR035906">
    <property type="entry name" value="MetI-like_sf"/>
</dbReference>
<proteinExistence type="inferred from homology"/>
<feature type="transmembrane region" description="Helical" evidence="7">
    <location>
        <begin position="108"/>
        <end position="131"/>
    </location>
</feature>
<dbReference type="SUPFAM" id="SSF161098">
    <property type="entry name" value="MetI-like"/>
    <property type="match status" value="1"/>
</dbReference>
<evidence type="ECO:0000259" key="8">
    <source>
        <dbReference type="PROSITE" id="PS50928"/>
    </source>
</evidence>
<feature type="transmembrane region" description="Helical" evidence="7">
    <location>
        <begin position="84"/>
        <end position="101"/>
    </location>
</feature>
<feature type="transmembrane region" description="Helical" evidence="7">
    <location>
        <begin position="235"/>
        <end position="254"/>
    </location>
</feature>
<keyword evidence="2 7" id="KW-0813">Transport</keyword>
<feature type="transmembrane region" description="Helical" evidence="7">
    <location>
        <begin position="24"/>
        <end position="45"/>
    </location>
</feature>
<dbReference type="CDD" id="cd06261">
    <property type="entry name" value="TM_PBP2"/>
    <property type="match status" value="1"/>
</dbReference>
<evidence type="ECO:0000256" key="7">
    <source>
        <dbReference type="RuleBase" id="RU363032"/>
    </source>
</evidence>
<dbReference type="EMBL" id="JACPSX010000008">
    <property type="protein sequence ID" value="MBI3013578.1"/>
    <property type="molecule type" value="Genomic_DNA"/>
</dbReference>
<dbReference type="PANTHER" id="PTHR30151">
    <property type="entry name" value="ALKANE SULFONATE ABC TRANSPORTER-RELATED, MEMBRANE SUBUNIT"/>
    <property type="match status" value="1"/>
</dbReference>
<evidence type="ECO:0000256" key="2">
    <source>
        <dbReference type="ARBA" id="ARBA00022448"/>
    </source>
</evidence>
<keyword evidence="4 7" id="KW-0812">Transmembrane</keyword>
<evidence type="ECO:0000256" key="6">
    <source>
        <dbReference type="ARBA" id="ARBA00023136"/>
    </source>
</evidence>
<keyword evidence="5 7" id="KW-1133">Transmembrane helix</keyword>
<feature type="domain" description="ABC transmembrane type-1" evidence="8">
    <location>
        <begin position="73"/>
        <end position="253"/>
    </location>
</feature>
<evidence type="ECO:0000313" key="9">
    <source>
        <dbReference type="EMBL" id="MBI3013578.1"/>
    </source>
</evidence>
<dbReference type="Pfam" id="PF00528">
    <property type="entry name" value="BPD_transp_1"/>
    <property type="match status" value="1"/>
</dbReference>
<comment type="subcellular location">
    <subcellularLocation>
        <location evidence="1 7">Cell membrane</location>
        <topology evidence="1 7">Multi-pass membrane protein</topology>
    </subcellularLocation>
</comment>
<evidence type="ECO:0000256" key="1">
    <source>
        <dbReference type="ARBA" id="ARBA00004651"/>
    </source>
</evidence>
<gene>
    <name evidence="9" type="ORF">HYY65_00605</name>
</gene>
<dbReference type="InterPro" id="IPR000515">
    <property type="entry name" value="MetI-like"/>
</dbReference>
<evidence type="ECO:0000313" key="10">
    <source>
        <dbReference type="Proteomes" id="UP000741360"/>
    </source>
</evidence>
<dbReference type="PANTHER" id="PTHR30151:SF38">
    <property type="entry name" value="ALIPHATIC SULFONATES TRANSPORT PERMEASE PROTEIN SSUC-RELATED"/>
    <property type="match status" value="1"/>
</dbReference>
<evidence type="ECO:0000256" key="4">
    <source>
        <dbReference type="ARBA" id="ARBA00022692"/>
    </source>
</evidence>
<dbReference type="PROSITE" id="PS50928">
    <property type="entry name" value="ABC_TM1"/>
    <property type="match status" value="1"/>
</dbReference>
<evidence type="ECO:0000256" key="5">
    <source>
        <dbReference type="ARBA" id="ARBA00022989"/>
    </source>
</evidence>
<keyword evidence="6 7" id="KW-0472">Membrane</keyword>
<keyword evidence="3" id="KW-1003">Cell membrane</keyword>
<dbReference type="Proteomes" id="UP000741360">
    <property type="component" value="Unassembled WGS sequence"/>
</dbReference>